<comment type="caution">
    <text evidence="2">The sequence shown here is derived from an EMBL/GenBank/DDBJ whole genome shotgun (WGS) entry which is preliminary data.</text>
</comment>
<dbReference type="PANTHER" id="PTHR34227:SF1">
    <property type="entry name" value="DIMETHYL SULFOXIDE REDUCTASE CHAPERONE-RELATED"/>
    <property type="match status" value="1"/>
</dbReference>
<evidence type="ECO:0000313" key="2">
    <source>
        <dbReference type="EMBL" id="MBI3016281.1"/>
    </source>
</evidence>
<name>A0A932GRY8_UNCTE</name>
<protein>
    <submittedName>
        <fullName evidence="2">Molecular chaperone TorD family protein</fullName>
    </submittedName>
</protein>
<sequence length="243" mass="27338">MNREETISHQEMADLARLRSQTYGFLGSLYIQRPDPAFVGRLTDGAMISLLNSMTCGEASGEIASGLELVKRYLTRIREMPAQEIETELAVERTRLLRGIKPGYGPPPAYESVYAGSDEQPLMQTSVAVARAYAEAGVGLPEEVRDQPDFIGFELDFLRHLTDKEARAWACGDRGEAFKLLEKERAFLDEHAAGWIPRFCDLMFQDAKLDFYRGVARLTKAFVTDEVRRLVDLQNWARAARAA</sequence>
<dbReference type="SUPFAM" id="SSF89155">
    <property type="entry name" value="TorD-like"/>
    <property type="match status" value="1"/>
</dbReference>
<dbReference type="EMBL" id="JACPSX010000284">
    <property type="protein sequence ID" value="MBI3016281.1"/>
    <property type="molecule type" value="Genomic_DNA"/>
</dbReference>
<evidence type="ECO:0000313" key="3">
    <source>
        <dbReference type="Proteomes" id="UP000741360"/>
    </source>
</evidence>
<dbReference type="PANTHER" id="PTHR34227">
    <property type="entry name" value="CHAPERONE PROTEIN YCDY"/>
    <property type="match status" value="1"/>
</dbReference>
<proteinExistence type="predicted"/>
<dbReference type="InterPro" id="IPR020945">
    <property type="entry name" value="DMSO/NO3_reduct_chaperone"/>
</dbReference>
<accession>A0A932GRY8</accession>
<dbReference type="InterPro" id="IPR050289">
    <property type="entry name" value="TorD/DmsD_chaperones"/>
</dbReference>
<reference evidence="2" key="1">
    <citation type="submission" date="2020-07" db="EMBL/GenBank/DDBJ databases">
        <title>Huge and variable diversity of episymbiotic CPR bacteria and DPANN archaea in groundwater ecosystems.</title>
        <authorList>
            <person name="He C.Y."/>
            <person name="Keren R."/>
            <person name="Whittaker M."/>
            <person name="Farag I.F."/>
            <person name="Doudna J."/>
            <person name="Cate J.H.D."/>
            <person name="Banfield J.F."/>
        </authorList>
    </citation>
    <scope>NUCLEOTIDE SEQUENCE</scope>
    <source>
        <strain evidence="2">NC_groundwater_717_Ag_S-0.2um_59_8</strain>
    </source>
</reference>
<organism evidence="2 3">
    <name type="scientific">Tectimicrobiota bacterium</name>
    <dbReference type="NCBI Taxonomy" id="2528274"/>
    <lineage>
        <taxon>Bacteria</taxon>
        <taxon>Pseudomonadati</taxon>
        <taxon>Nitrospinota/Tectimicrobiota group</taxon>
        <taxon>Candidatus Tectimicrobiota</taxon>
    </lineage>
</organism>
<dbReference type="InterPro" id="IPR036411">
    <property type="entry name" value="TorD-like_sf"/>
</dbReference>
<dbReference type="Pfam" id="PF02613">
    <property type="entry name" value="Nitrate_red_del"/>
    <property type="match status" value="1"/>
</dbReference>
<keyword evidence="1" id="KW-0143">Chaperone</keyword>
<gene>
    <name evidence="2" type="ORF">HYY65_14740</name>
</gene>
<dbReference type="AlphaFoldDB" id="A0A932GRY8"/>
<dbReference type="Gene3D" id="1.10.3480.10">
    <property type="entry name" value="TorD-like"/>
    <property type="match status" value="1"/>
</dbReference>
<evidence type="ECO:0000256" key="1">
    <source>
        <dbReference type="ARBA" id="ARBA00023186"/>
    </source>
</evidence>
<dbReference type="Proteomes" id="UP000741360">
    <property type="component" value="Unassembled WGS sequence"/>
</dbReference>